<dbReference type="SUPFAM" id="SSF52540">
    <property type="entry name" value="P-loop containing nucleoside triphosphate hydrolases"/>
    <property type="match status" value="1"/>
</dbReference>
<evidence type="ECO:0000313" key="3">
    <source>
        <dbReference type="Proteomes" id="UP000830167"/>
    </source>
</evidence>
<dbReference type="InterPro" id="IPR027417">
    <property type="entry name" value="P-loop_NTPase"/>
</dbReference>
<dbReference type="GO" id="GO:0005524">
    <property type="term" value="F:ATP binding"/>
    <property type="evidence" value="ECO:0007669"/>
    <property type="project" value="UniProtKB-KW"/>
</dbReference>
<protein>
    <submittedName>
        <fullName evidence="2">ATP-binding domain-containing protein</fullName>
    </submittedName>
</protein>
<gene>
    <name evidence="2" type="ORF">LSG31_17560</name>
</gene>
<keyword evidence="2" id="KW-0547">Nucleotide-binding</keyword>
<feature type="domain" description="UvrD-like helicase C-terminal" evidence="1">
    <location>
        <begin position="49"/>
        <end position="90"/>
    </location>
</feature>
<dbReference type="Pfam" id="PF13538">
    <property type="entry name" value="UvrD_C_2"/>
    <property type="match status" value="1"/>
</dbReference>
<dbReference type="RefSeq" id="WP_347436361.1">
    <property type="nucleotide sequence ID" value="NZ_CP089291.1"/>
</dbReference>
<dbReference type="Gene3D" id="3.40.50.300">
    <property type="entry name" value="P-loop containing nucleotide triphosphate hydrolases"/>
    <property type="match status" value="1"/>
</dbReference>
<organism evidence="2 3">
    <name type="scientific">Fodinisporobacter ferrooxydans</name>
    <dbReference type="NCBI Taxonomy" id="2901836"/>
    <lineage>
        <taxon>Bacteria</taxon>
        <taxon>Bacillati</taxon>
        <taxon>Bacillota</taxon>
        <taxon>Bacilli</taxon>
        <taxon>Bacillales</taxon>
        <taxon>Alicyclobacillaceae</taxon>
        <taxon>Fodinisporobacter</taxon>
    </lineage>
</organism>
<evidence type="ECO:0000259" key="1">
    <source>
        <dbReference type="Pfam" id="PF13538"/>
    </source>
</evidence>
<accession>A0ABY4CJP2</accession>
<name>A0ABY4CJP2_9BACL</name>
<reference evidence="2" key="1">
    <citation type="submission" date="2021-12" db="EMBL/GenBank/DDBJ databases">
        <title>Alicyclobacillaceae gen. nov., sp. nov., isolated from chalcocite enrichment system.</title>
        <authorList>
            <person name="Jiang Z."/>
        </authorList>
    </citation>
    <scope>NUCLEOTIDE SEQUENCE</scope>
    <source>
        <strain evidence="2">MYW30-H2</strain>
    </source>
</reference>
<keyword evidence="3" id="KW-1185">Reference proteome</keyword>
<proteinExistence type="predicted"/>
<dbReference type="EMBL" id="CP089291">
    <property type="protein sequence ID" value="UOF89671.1"/>
    <property type="molecule type" value="Genomic_DNA"/>
</dbReference>
<keyword evidence="2" id="KW-0067">ATP-binding</keyword>
<sequence>MRKFIKDYTMTFEKEIGHYTMESLSAKRIHLMTKTSRSFFSGVIVIPAYLTKGLEFDGVLLYNAGANVYQRKSDRKLLYTACTRALHDFFVYYAGELTQLLAEAMDQPVKIS</sequence>
<evidence type="ECO:0000313" key="2">
    <source>
        <dbReference type="EMBL" id="UOF89671.1"/>
    </source>
</evidence>
<dbReference type="InterPro" id="IPR027785">
    <property type="entry name" value="UvrD-like_helicase_C"/>
</dbReference>
<dbReference type="Proteomes" id="UP000830167">
    <property type="component" value="Chromosome"/>
</dbReference>